<protein>
    <recommendedName>
        <fullName evidence="13">C2H2-type domain-containing protein</fullName>
    </recommendedName>
</protein>
<dbReference type="FunFam" id="3.30.160.60:FF:000478">
    <property type="entry name" value="Zinc finger protein 133"/>
    <property type="match status" value="1"/>
</dbReference>
<keyword evidence="15" id="KW-1185">Reference proteome</keyword>
<keyword evidence="10" id="KW-0539">Nucleus</keyword>
<dbReference type="PANTHER" id="PTHR23234:SF8">
    <property type="entry name" value="C2H2-TYPE DOMAIN-CONTAINING PROTEIN"/>
    <property type="match status" value="1"/>
</dbReference>
<feature type="domain" description="C2H2-type" evidence="13">
    <location>
        <begin position="337"/>
        <end position="364"/>
    </location>
</feature>
<dbReference type="FunFam" id="3.30.160.60:FF:000710">
    <property type="entry name" value="Zinc finger protein 768"/>
    <property type="match status" value="1"/>
</dbReference>
<dbReference type="GO" id="GO:0008270">
    <property type="term" value="F:zinc ion binding"/>
    <property type="evidence" value="ECO:0007669"/>
    <property type="project" value="UniProtKB-KW"/>
</dbReference>
<reference evidence="14" key="1">
    <citation type="thesis" date="2020" institute="ProQuest LLC" country="789 East Eisenhower Parkway, Ann Arbor, MI, USA">
        <title>Comparative Genomics and Chromosome Evolution.</title>
        <authorList>
            <person name="Mudd A.B."/>
        </authorList>
    </citation>
    <scope>NUCLEOTIDE SEQUENCE</scope>
    <source>
        <strain evidence="14">237g6f4</strain>
        <tissue evidence="14">Blood</tissue>
    </source>
</reference>
<dbReference type="Gene3D" id="3.30.160.60">
    <property type="entry name" value="Classic Zinc Finger"/>
    <property type="match status" value="8"/>
</dbReference>
<dbReference type="Proteomes" id="UP000824782">
    <property type="component" value="Unassembled WGS sequence"/>
</dbReference>
<comment type="subcellular location">
    <subcellularLocation>
        <location evidence="2">Nucleus</location>
    </subcellularLocation>
</comment>
<name>A0AAV6ZJ14_ENGPU</name>
<feature type="domain" description="C2H2-type" evidence="13">
    <location>
        <begin position="393"/>
        <end position="420"/>
    </location>
</feature>
<evidence type="ECO:0000313" key="15">
    <source>
        <dbReference type="Proteomes" id="UP000824782"/>
    </source>
</evidence>
<keyword evidence="6" id="KW-0862">Zinc</keyword>
<dbReference type="FunFam" id="3.30.160.60:FF:002343">
    <property type="entry name" value="Zinc finger protein 33A"/>
    <property type="match status" value="3"/>
</dbReference>
<keyword evidence="4" id="KW-0677">Repeat</keyword>
<dbReference type="SUPFAM" id="SSF57667">
    <property type="entry name" value="beta-beta-alpha zinc fingers"/>
    <property type="match status" value="4"/>
</dbReference>
<proteinExistence type="predicted"/>
<dbReference type="EMBL" id="WNYA01000187">
    <property type="protein sequence ID" value="KAG8549387.1"/>
    <property type="molecule type" value="Genomic_DNA"/>
</dbReference>
<feature type="domain" description="C2H2-type" evidence="13">
    <location>
        <begin position="421"/>
        <end position="448"/>
    </location>
</feature>
<dbReference type="FunFam" id="3.30.160.60:FF:000524">
    <property type="entry name" value="Zinc finger protein 155"/>
    <property type="match status" value="1"/>
</dbReference>
<feature type="region of interest" description="Disordered" evidence="12">
    <location>
        <begin position="1"/>
        <end position="20"/>
    </location>
</feature>
<dbReference type="InterPro" id="IPR013087">
    <property type="entry name" value="Znf_C2H2_type"/>
</dbReference>
<feature type="domain" description="C2H2-type" evidence="13">
    <location>
        <begin position="449"/>
        <end position="476"/>
    </location>
</feature>
<evidence type="ECO:0000256" key="2">
    <source>
        <dbReference type="ARBA" id="ARBA00004123"/>
    </source>
</evidence>
<feature type="compositionally biased region" description="Basic residues" evidence="12">
    <location>
        <begin position="166"/>
        <end position="179"/>
    </location>
</feature>
<evidence type="ECO:0000256" key="12">
    <source>
        <dbReference type="SAM" id="MobiDB-lite"/>
    </source>
</evidence>
<keyword evidence="8" id="KW-0238">DNA-binding</keyword>
<evidence type="ECO:0000256" key="6">
    <source>
        <dbReference type="ARBA" id="ARBA00022833"/>
    </source>
</evidence>
<feature type="domain" description="C2H2-type" evidence="13">
    <location>
        <begin position="505"/>
        <end position="533"/>
    </location>
</feature>
<sequence length="534" mass="60477">MILCSRNTSDDVQTLATHHSAERTEILQDRRSEVRGPELMVMDEHQVSVDLLYKNCIALGSPQDNRHIPQECQVRTMTPNVKSENEEEMSIQKCKARMMPADINSEEPIKKCLGSGNPLENHKIPHDYQGRNVANTKAEGVENDEVDLLQYKEKEFPPDAADTIRRPKRPPSPRKTQRMRKPIKSEILRFGKVERRLEDKEYGCTGDEPIMHIITDGSYSRCRPASNCSEDCMAAKDYQVEPGTDEATSQSDSEEEMYLAAQQRVKQEDGNEEECNPGYEVGENLYRSATTSRGASLESSCDKMDEKQFICTECGKSFSLYSYLTKHQRSHSGEKPFSCNECGKCFTYKPSLISHQRVHTGEKPFSCSQCGKLFSSKFNLKMHEKIHTGDKPVVCPACGKCFSNNPALVKHLRIHTGEKPFSCPECGKFFSSKSGLNAHLIIHTGEKPYMCSECGKSFANHSNLISHRIIHTGEKPYVCPECGKGFANQSNLAKHKVIHTEEKPFLCMECGKFFTRKGSLDKHRMRIHEKMKLV</sequence>
<comment type="caution">
    <text evidence="14">The sequence shown here is derived from an EMBL/GenBank/DDBJ whole genome shotgun (WGS) entry which is preliminary data.</text>
</comment>
<evidence type="ECO:0000256" key="1">
    <source>
        <dbReference type="ARBA" id="ARBA00003767"/>
    </source>
</evidence>
<evidence type="ECO:0000256" key="5">
    <source>
        <dbReference type="ARBA" id="ARBA00022771"/>
    </source>
</evidence>
<dbReference type="GO" id="GO:0005634">
    <property type="term" value="C:nucleus"/>
    <property type="evidence" value="ECO:0007669"/>
    <property type="project" value="UniProtKB-SubCell"/>
</dbReference>
<feature type="domain" description="C2H2-type" evidence="13">
    <location>
        <begin position="309"/>
        <end position="336"/>
    </location>
</feature>
<evidence type="ECO:0000256" key="8">
    <source>
        <dbReference type="ARBA" id="ARBA00023125"/>
    </source>
</evidence>
<keyword evidence="5 11" id="KW-0863">Zinc-finger</keyword>
<gene>
    <name evidence="14" type="ORF">GDO81_021317</name>
</gene>
<accession>A0AAV6ZJ14</accession>
<evidence type="ECO:0000256" key="11">
    <source>
        <dbReference type="PROSITE-ProRule" id="PRU00042"/>
    </source>
</evidence>
<dbReference type="EMBL" id="WNYA01000187">
    <property type="protein sequence ID" value="KAG8549388.1"/>
    <property type="molecule type" value="Genomic_DNA"/>
</dbReference>
<evidence type="ECO:0000256" key="4">
    <source>
        <dbReference type="ARBA" id="ARBA00022737"/>
    </source>
</evidence>
<dbReference type="InterPro" id="IPR050758">
    <property type="entry name" value="Znf_C2H2-type"/>
</dbReference>
<dbReference type="PROSITE" id="PS50157">
    <property type="entry name" value="ZINC_FINGER_C2H2_2"/>
    <property type="match status" value="8"/>
</dbReference>
<keyword evidence="3" id="KW-0479">Metal-binding</keyword>
<dbReference type="AlphaFoldDB" id="A0AAV6ZJ14"/>
<evidence type="ECO:0000313" key="14">
    <source>
        <dbReference type="EMBL" id="KAG8549387.1"/>
    </source>
</evidence>
<dbReference type="GO" id="GO:0003677">
    <property type="term" value="F:DNA binding"/>
    <property type="evidence" value="ECO:0007669"/>
    <property type="project" value="UniProtKB-KW"/>
</dbReference>
<dbReference type="FunFam" id="3.30.160.60:FF:000759">
    <property type="entry name" value="zinc finger protein 16"/>
    <property type="match status" value="1"/>
</dbReference>
<dbReference type="GO" id="GO:0000122">
    <property type="term" value="P:negative regulation of transcription by RNA polymerase II"/>
    <property type="evidence" value="ECO:0007669"/>
    <property type="project" value="UniProtKB-ARBA"/>
</dbReference>
<evidence type="ECO:0000259" key="13">
    <source>
        <dbReference type="PROSITE" id="PS50157"/>
    </source>
</evidence>
<dbReference type="SMART" id="SM00355">
    <property type="entry name" value="ZnF_C2H2"/>
    <property type="match status" value="8"/>
</dbReference>
<comment type="function">
    <text evidence="1">May be involved in transcriptional regulation.</text>
</comment>
<keyword evidence="9" id="KW-0804">Transcription</keyword>
<feature type="region of interest" description="Disordered" evidence="12">
    <location>
        <begin position="158"/>
        <end position="179"/>
    </location>
</feature>
<dbReference type="PANTHER" id="PTHR23234">
    <property type="entry name" value="ZNF44 PROTEIN"/>
    <property type="match status" value="1"/>
</dbReference>
<dbReference type="InterPro" id="IPR036236">
    <property type="entry name" value="Znf_C2H2_sf"/>
</dbReference>
<feature type="compositionally biased region" description="Polar residues" evidence="12">
    <location>
        <begin position="1"/>
        <end position="17"/>
    </location>
</feature>
<evidence type="ECO:0000256" key="3">
    <source>
        <dbReference type="ARBA" id="ARBA00022723"/>
    </source>
</evidence>
<evidence type="ECO:0000256" key="7">
    <source>
        <dbReference type="ARBA" id="ARBA00023015"/>
    </source>
</evidence>
<evidence type="ECO:0000256" key="9">
    <source>
        <dbReference type="ARBA" id="ARBA00023163"/>
    </source>
</evidence>
<dbReference type="FunFam" id="3.30.160.60:FF:000097">
    <property type="entry name" value="Zinc finger protein"/>
    <property type="match status" value="1"/>
</dbReference>
<evidence type="ECO:0000256" key="10">
    <source>
        <dbReference type="ARBA" id="ARBA00023242"/>
    </source>
</evidence>
<dbReference type="PROSITE" id="PS00028">
    <property type="entry name" value="ZINC_FINGER_C2H2_1"/>
    <property type="match status" value="8"/>
</dbReference>
<dbReference type="Pfam" id="PF00096">
    <property type="entry name" value="zf-C2H2"/>
    <property type="match status" value="8"/>
</dbReference>
<feature type="domain" description="C2H2-type" evidence="13">
    <location>
        <begin position="477"/>
        <end position="504"/>
    </location>
</feature>
<keyword evidence="7" id="KW-0805">Transcription regulation</keyword>
<feature type="domain" description="C2H2-type" evidence="13">
    <location>
        <begin position="365"/>
        <end position="392"/>
    </location>
</feature>
<organism evidence="14 15">
    <name type="scientific">Engystomops pustulosus</name>
    <name type="common">Tungara frog</name>
    <name type="synonym">Physalaemus pustulosus</name>
    <dbReference type="NCBI Taxonomy" id="76066"/>
    <lineage>
        <taxon>Eukaryota</taxon>
        <taxon>Metazoa</taxon>
        <taxon>Chordata</taxon>
        <taxon>Craniata</taxon>
        <taxon>Vertebrata</taxon>
        <taxon>Euteleostomi</taxon>
        <taxon>Amphibia</taxon>
        <taxon>Batrachia</taxon>
        <taxon>Anura</taxon>
        <taxon>Neobatrachia</taxon>
        <taxon>Hyloidea</taxon>
        <taxon>Leptodactylidae</taxon>
        <taxon>Leiuperinae</taxon>
        <taxon>Engystomops</taxon>
    </lineage>
</organism>